<evidence type="ECO:0000256" key="2">
    <source>
        <dbReference type="ARBA" id="ARBA00023125"/>
    </source>
</evidence>
<accession>A0A699WX96</accession>
<dbReference type="EMBL" id="BKCJ011779581">
    <property type="protein sequence ID" value="GFD52225.1"/>
    <property type="molecule type" value="Genomic_DNA"/>
</dbReference>
<dbReference type="AlphaFoldDB" id="A0A699WX96"/>
<keyword evidence="2" id="KW-0238">DNA-binding</keyword>
<name>A0A699WX96_TANCI</name>
<reference evidence="3" key="1">
    <citation type="journal article" date="2019" name="Sci. Rep.">
        <title>Draft genome of Tanacetum cinerariifolium, the natural source of mosquito coil.</title>
        <authorList>
            <person name="Yamashiro T."/>
            <person name="Shiraishi A."/>
            <person name="Satake H."/>
            <person name="Nakayama K."/>
        </authorList>
    </citation>
    <scope>NUCLEOTIDE SEQUENCE</scope>
</reference>
<dbReference type="GO" id="GO:0009307">
    <property type="term" value="P:DNA restriction-modification system"/>
    <property type="evidence" value="ECO:0007669"/>
    <property type="project" value="UniProtKB-KW"/>
</dbReference>
<keyword evidence="1" id="KW-0680">Restriction system</keyword>
<gene>
    <name evidence="3" type="ORF">Tci_924194</name>
</gene>
<protein>
    <submittedName>
        <fullName evidence="3">Uncharacterized protein</fullName>
    </submittedName>
</protein>
<evidence type="ECO:0000256" key="1">
    <source>
        <dbReference type="ARBA" id="ARBA00022747"/>
    </source>
</evidence>
<organism evidence="3">
    <name type="scientific">Tanacetum cinerariifolium</name>
    <name type="common">Dalmatian daisy</name>
    <name type="synonym">Chrysanthemum cinerariifolium</name>
    <dbReference type="NCBI Taxonomy" id="118510"/>
    <lineage>
        <taxon>Eukaryota</taxon>
        <taxon>Viridiplantae</taxon>
        <taxon>Streptophyta</taxon>
        <taxon>Embryophyta</taxon>
        <taxon>Tracheophyta</taxon>
        <taxon>Spermatophyta</taxon>
        <taxon>Magnoliopsida</taxon>
        <taxon>eudicotyledons</taxon>
        <taxon>Gunneridae</taxon>
        <taxon>Pentapetalae</taxon>
        <taxon>asterids</taxon>
        <taxon>campanulids</taxon>
        <taxon>Asterales</taxon>
        <taxon>Asteraceae</taxon>
        <taxon>Asteroideae</taxon>
        <taxon>Anthemideae</taxon>
        <taxon>Anthemidinae</taxon>
        <taxon>Tanacetum</taxon>
    </lineage>
</organism>
<dbReference type="Gene3D" id="3.90.220.20">
    <property type="entry name" value="DNA methylase specificity domains"/>
    <property type="match status" value="1"/>
</dbReference>
<dbReference type="InterPro" id="IPR044946">
    <property type="entry name" value="Restrct_endonuc_typeI_TRD_sf"/>
</dbReference>
<evidence type="ECO:0000313" key="3">
    <source>
        <dbReference type="EMBL" id="GFD52225.1"/>
    </source>
</evidence>
<dbReference type="SUPFAM" id="SSF116734">
    <property type="entry name" value="DNA methylase specificity domain"/>
    <property type="match status" value="1"/>
</dbReference>
<proteinExistence type="predicted"/>
<sequence length="109" mass="11884">TDAKLLINYIDIGNVNSYGETKEIQPILFKDAPSRARRIVRKGDVIVSTVRTYLKAIAAVESDEENLIASTGFAVLRADEKNVAAAYLKYAVRGGYFIEEVVANSTGVS</sequence>
<comment type="caution">
    <text evidence="3">The sequence shown here is derived from an EMBL/GenBank/DDBJ whole genome shotgun (WGS) entry which is preliminary data.</text>
</comment>
<dbReference type="GO" id="GO:0003677">
    <property type="term" value="F:DNA binding"/>
    <property type="evidence" value="ECO:0007669"/>
    <property type="project" value="UniProtKB-KW"/>
</dbReference>
<feature type="non-terminal residue" evidence="3">
    <location>
        <position position="1"/>
    </location>
</feature>
<feature type="non-terminal residue" evidence="3">
    <location>
        <position position="109"/>
    </location>
</feature>